<evidence type="ECO:0000313" key="2">
    <source>
        <dbReference type="Proteomes" id="UP000324800"/>
    </source>
</evidence>
<name>A0A5J4ULL2_9EUKA</name>
<evidence type="ECO:0008006" key="3">
    <source>
        <dbReference type="Google" id="ProtNLM"/>
    </source>
</evidence>
<comment type="caution">
    <text evidence="1">The sequence shown here is derived from an EMBL/GenBank/DDBJ whole genome shotgun (WGS) entry which is preliminary data.</text>
</comment>
<dbReference type="EMBL" id="SNRW01014373">
    <property type="protein sequence ID" value="KAA6371536.1"/>
    <property type="molecule type" value="Genomic_DNA"/>
</dbReference>
<dbReference type="AlphaFoldDB" id="A0A5J4ULL2"/>
<proteinExistence type="predicted"/>
<organism evidence="1 2">
    <name type="scientific">Streblomastix strix</name>
    <dbReference type="NCBI Taxonomy" id="222440"/>
    <lineage>
        <taxon>Eukaryota</taxon>
        <taxon>Metamonada</taxon>
        <taxon>Preaxostyla</taxon>
        <taxon>Oxymonadida</taxon>
        <taxon>Streblomastigidae</taxon>
        <taxon>Streblomastix</taxon>
    </lineage>
</organism>
<reference evidence="1 2" key="1">
    <citation type="submission" date="2019-03" db="EMBL/GenBank/DDBJ databases">
        <title>Single cell metagenomics reveals metabolic interactions within the superorganism composed of flagellate Streblomastix strix and complex community of Bacteroidetes bacteria on its surface.</title>
        <authorList>
            <person name="Treitli S.C."/>
            <person name="Kolisko M."/>
            <person name="Husnik F."/>
            <person name="Keeling P."/>
            <person name="Hampl V."/>
        </authorList>
    </citation>
    <scope>NUCLEOTIDE SEQUENCE [LARGE SCALE GENOMIC DNA]</scope>
    <source>
        <strain evidence="1">ST1C</strain>
    </source>
</reference>
<sequence>MAWFVSQLKIPKCVFDKQLCIKMVQQLIFDLDPMRDTPSALIQRAISNCNVQSRKYAHVWDIDILFNRGVTQSTDQMLINQDPRVKFASLLLSFCFLRITEISEVDFILSKINLIEVTALQTLETNATNVFEQYKV</sequence>
<dbReference type="Proteomes" id="UP000324800">
    <property type="component" value="Unassembled WGS sequence"/>
</dbReference>
<protein>
    <recommendedName>
        <fullName evidence="3">Tyr recombinase domain-containing protein</fullName>
    </recommendedName>
</protein>
<accession>A0A5J4ULL2</accession>
<evidence type="ECO:0000313" key="1">
    <source>
        <dbReference type="EMBL" id="KAA6371536.1"/>
    </source>
</evidence>
<gene>
    <name evidence="1" type="ORF">EZS28_032937</name>
</gene>